<feature type="non-terminal residue" evidence="2">
    <location>
        <position position="1"/>
    </location>
</feature>
<evidence type="ECO:0000259" key="1">
    <source>
        <dbReference type="Pfam" id="PF24346"/>
    </source>
</evidence>
<dbReference type="EMBL" id="BARV01023643">
    <property type="protein sequence ID" value="GAI39091.1"/>
    <property type="molecule type" value="Genomic_DNA"/>
</dbReference>
<accession>X1P9E8</accession>
<comment type="caution">
    <text evidence="2">The sequence shown here is derived from an EMBL/GenBank/DDBJ whole genome shotgun (WGS) entry which is preliminary data.</text>
</comment>
<dbReference type="Pfam" id="PF24346">
    <property type="entry name" value="DUF7507"/>
    <property type="match status" value="1"/>
</dbReference>
<protein>
    <recommendedName>
        <fullName evidence="1">DUF7507 domain-containing protein</fullName>
    </recommendedName>
</protein>
<dbReference type="InterPro" id="IPR047589">
    <property type="entry name" value="DUF11_rpt"/>
</dbReference>
<organism evidence="2">
    <name type="scientific">marine sediment metagenome</name>
    <dbReference type="NCBI Taxonomy" id="412755"/>
    <lineage>
        <taxon>unclassified sequences</taxon>
        <taxon>metagenomes</taxon>
        <taxon>ecological metagenomes</taxon>
    </lineage>
</organism>
<sequence length="268" mass="28889">GVLAMSSTNFKINWDVIAGGNGSASSTSYRVTGTIGQPLITTSLYVNRQLTAGYCYPTAPAGRCLDPQTVFTLDKQADRAIAGVGEDINYDFTITNQSTDNITYRSLYDTLFPGLDDLINEQFDDPSLPLPRDLPKNGTLGISIAYTVQPDDPSELVNTVTVRYEQLVTIYSASDNCTVSIIKPSVSVTKTGSFYAMAGDNVTYTITVANTGNVDLDLGNITDTVSDNITGDFPGTLLRGDSFSNSYTYVVQSDDTDPLVNQVTAQYH</sequence>
<proteinExistence type="predicted"/>
<feature type="domain" description="DUF7507" evidence="1">
    <location>
        <begin position="183"/>
        <end position="258"/>
    </location>
</feature>
<feature type="non-terminal residue" evidence="2">
    <location>
        <position position="268"/>
    </location>
</feature>
<reference evidence="2" key="1">
    <citation type="journal article" date="2014" name="Front. Microbiol.">
        <title>High frequency of phylogenetically diverse reductive dehalogenase-homologous genes in deep subseafloor sedimentary metagenomes.</title>
        <authorList>
            <person name="Kawai M."/>
            <person name="Futagami T."/>
            <person name="Toyoda A."/>
            <person name="Takaki Y."/>
            <person name="Nishi S."/>
            <person name="Hori S."/>
            <person name="Arai W."/>
            <person name="Tsubouchi T."/>
            <person name="Morono Y."/>
            <person name="Uchiyama I."/>
            <person name="Ito T."/>
            <person name="Fujiyama A."/>
            <person name="Inagaki F."/>
            <person name="Takami H."/>
        </authorList>
    </citation>
    <scope>NUCLEOTIDE SEQUENCE</scope>
    <source>
        <strain evidence="2">Expedition CK06-06</strain>
    </source>
</reference>
<name>X1P9E8_9ZZZZ</name>
<dbReference type="AlphaFoldDB" id="X1P9E8"/>
<evidence type="ECO:0000313" key="2">
    <source>
        <dbReference type="EMBL" id="GAI39091.1"/>
    </source>
</evidence>
<dbReference type="NCBIfam" id="TIGR01451">
    <property type="entry name" value="B_ant_repeat"/>
    <property type="match status" value="2"/>
</dbReference>
<dbReference type="InterPro" id="IPR055354">
    <property type="entry name" value="DUF7507"/>
</dbReference>
<gene>
    <name evidence="2" type="ORF">S06H3_38748</name>
</gene>